<dbReference type="EMBL" id="VNHT01000104">
    <property type="protein sequence ID" value="TYP72344.1"/>
    <property type="molecule type" value="Genomic_DNA"/>
</dbReference>
<evidence type="ECO:0000313" key="4">
    <source>
        <dbReference type="Proteomes" id="UP000034156"/>
    </source>
</evidence>
<feature type="compositionally biased region" description="Basic and acidic residues" evidence="1">
    <location>
        <begin position="117"/>
        <end position="135"/>
    </location>
</feature>
<keyword evidence="4" id="KW-1185">Reference proteome</keyword>
<reference evidence="4" key="1">
    <citation type="submission" date="2015-05" db="EMBL/GenBank/DDBJ databases">
        <title>Draft genome of Nitrosomonas communis strain Nm2.</title>
        <authorList>
            <person name="Kozlowski J.A."/>
            <person name="Kits K.D."/>
            <person name="Stein L.Y."/>
        </authorList>
    </citation>
    <scope>NUCLEOTIDE SEQUENCE [LARGE SCALE GENOMIC DNA]</scope>
    <source>
        <strain evidence="4">Nm2</strain>
    </source>
</reference>
<proteinExistence type="predicted"/>
<evidence type="ECO:0000256" key="1">
    <source>
        <dbReference type="SAM" id="MobiDB-lite"/>
    </source>
</evidence>
<feature type="compositionally biased region" description="Low complexity" evidence="1">
    <location>
        <begin position="9"/>
        <end position="21"/>
    </location>
</feature>
<dbReference type="EMBL" id="CP011451">
    <property type="protein sequence ID" value="AKH39152.1"/>
    <property type="molecule type" value="Genomic_DNA"/>
</dbReference>
<dbReference type="Proteomes" id="UP000324176">
    <property type="component" value="Unassembled WGS sequence"/>
</dbReference>
<organism evidence="2 4">
    <name type="scientific">Nitrosomonas communis</name>
    <dbReference type="NCBI Taxonomy" id="44574"/>
    <lineage>
        <taxon>Bacteria</taxon>
        <taxon>Pseudomonadati</taxon>
        <taxon>Pseudomonadota</taxon>
        <taxon>Betaproteobacteria</taxon>
        <taxon>Nitrosomonadales</taxon>
        <taxon>Nitrosomonadaceae</taxon>
        <taxon>Nitrosomonas</taxon>
    </lineage>
</organism>
<evidence type="ECO:0000313" key="5">
    <source>
        <dbReference type="Proteomes" id="UP000324176"/>
    </source>
</evidence>
<reference evidence="2 4" key="2">
    <citation type="journal article" date="2016" name="Genome Announc.">
        <title>Genome Sequence of Nitrosomonas communis Strain Nm2, a Mesophilic Ammonia-Oxidizing Bacterium Isolated from Mediterranean Soil.</title>
        <authorList>
            <person name="Kozlowski J.A."/>
            <person name="Kits K.D."/>
            <person name="Stein L.Y."/>
        </authorList>
    </citation>
    <scope>NUCLEOTIDE SEQUENCE [LARGE SCALE GENOMIC DNA]</scope>
    <source>
        <strain evidence="2 4">Nm2</strain>
    </source>
</reference>
<accession>A0A0F7KJY6</accession>
<feature type="region of interest" description="Disordered" evidence="1">
    <location>
        <begin position="96"/>
        <end position="135"/>
    </location>
</feature>
<feature type="region of interest" description="Disordered" evidence="1">
    <location>
        <begin position="1"/>
        <end position="21"/>
    </location>
</feature>
<dbReference type="Proteomes" id="UP000034156">
    <property type="component" value="Chromosome"/>
</dbReference>
<evidence type="ECO:0000313" key="2">
    <source>
        <dbReference type="EMBL" id="AKH39152.1"/>
    </source>
</evidence>
<dbReference type="AlphaFoldDB" id="A0A0F7KJY6"/>
<name>A0A0F7KJY6_9PROT</name>
<reference evidence="3 5" key="3">
    <citation type="submission" date="2019-07" db="EMBL/GenBank/DDBJ databases">
        <title>Active sludge and wastewater microbial communities from Klosterneuburg, Austria.</title>
        <authorList>
            <person name="Wagner M."/>
        </authorList>
    </citation>
    <scope>NUCLEOTIDE SEQUENCE [LARGE SCALE GENOMIC DNA]</scope>
    <source>
        <strain evidence="3 5">Nm2</strain>
    </source>
</reference>
<protein>
    <submittedName>
        <fullName evidence="2">Uncharacterized protein</fullName>
    </submittedName>
</protein>
<sequence length="169" mass="18292">MNQEVTNQPAAASADNAPVANKPVSIDEIKAAYPEISQALINEGAEKERARIKSCEEASMRGYENLVASMKFDGKSTGETIALAIVREEQKIRNDKNAAFVSNAPQPVKSDPVNALEKPKDEAKDKVNDQSLPLEERAKAAWDSDAGLRAEFSSFGSYFSFVEANGGKL</sequence>
<dbReference type="PATRIC" id="fig|44574.3.peg.4123"/>
<gene>
    <name evidence="2" type="ORF">AAW31_17130</name>
    <name evidence="3" type="ORF">BCL69_11047</name>
</gene>
<dbReference type="KEGG" id="nco:AAW31_17130"/>
<evidence type="ECO:0000313" key="3">
    <source>
        <dbReference type="EMBL" id="TYP72344.1"/>
    </source>
</evidence>
<dbReference type="RefSeq" id="WP_046851176.1">
    <property type="nucleotide sequence ID" value="NZ_CP011451.1"/>
</dbReference>